<keyword evidence="2" id="KW-1185">Reference proteome</keyword>
<gene>
    <name evidence="1" type="ORF">RchiOBHm_Chr4g0425371</name>
</gene>
<dbReference type="AlphaFoldDB" id="A0A2P6QZ28"/>
<accession>A0A2P6QZ28</accession>
<name>A0A2P6QZ28_ROSCH</name>
<evidence type="ECO:0000313" key="2">
    <source>
        <dbReference type="Proteomes" id="UP000238479"/>
    </source>
</evidence>
<organism evidence="1 2">
    <name type="scientific">Rosa chinensis</name>
    <name type="common">China rose</name>
    <dbReference type="NCBI Taxonomy" id="74649"/>
    <lineage>
        <taxon>Eukaryota</taxon>
        <taxon>Viridiplantae</taxon>
        <taxon>Streptophyta</taxon>
        <taxon>Embryophyta</taxon>
        <taxon>Tracheophyta</taxon>
        <taxon>Spermatophyta</taxon>
        <taxon>Magnoliopsida</taxon>
        <taxon>eudicotyledons</taxon>
        <taxon>Gunneridae</taxon>
        <taxon>Pentapetalae</taxon>
        <taxon>rosids</taxon>
        <taxon>fabids</taxon>
        <taxon>Rosales</taxon>
        <taxon>Rosaceae</taxon>
        <taxon>Rosoideae</taxon>
        <taxon>Rosoideae incertae sedis</taxon>
        <taxon>Rosa</taxon>
    </lineage>
</organism>
<dbReference type="EMBL" id="PDCK01000042">
    <property type="protein sequence ID" value="PRQ39453.1"/>
    <property type="molecule type" value="Genomic_DNA"/>
</dbReference>
<comment type="caution">
    <text evidence="1">The sequence shown here is derived from an EMBL/GenBank/DDBJ whole genome shotgun (WGS) entry which is preliminary data.</text>
</comment>
<proteinExistence type="predicted"/>
<evidence type="ECO:0000313" key="1">
    <source>
        <dbReference type="EMBL" id="PRQ39453.1"/>
    </source>
</evidence>
<sequence length="51" mass="5733">MKRLVLFRGAVLWVDFASWRQQMLLLNSAALTGAQRGQLRSVMQAQGRSGQ</sequence>
<reference evidence="1 2" key="1">
    <citation type="journal article" date="2018" name="Nat. Genet.">
        <title>The Rosa genome provides new insights in the design of modern roses.</title>
        <authorList>
            <person name="Bendahmane M."/>
        </authorList>
    </citation>
    <scope>NUCLEOTIDE SEQUENCE [LARGE SCALE GENOMIC DNA]</scope>
    <source>
        <strain evidence="2">cv. Old Blush</strain>
    </source>
</reference>
<dbReference type="Proteomes" id="UP000238479">
    <property type="component" value="Chromosome 4"/>
</dbReference>
<protein>
    <submittedName>
        <fullName evidence="1">Uncharacterized protein</fullName>
    </submittedName>
</protein>
<dbReference type="Gramene" id="PRQ39453">
    <property type="protein sequence ID" value="PRQ39453"/>
    <property type="gene ID" value="RchiOBHm_Chr4g0425371"/>
</dbReference>